<comment type="caution">
    <text evidence="1">The sequence shown here is derived from an EMBL/GenBank/DDBJ whole genome shotgun (WGS) entry which is preliminary data.</text>
</comment>
<dbReference type="Proteomes" id="UP000010296">
    <property type="component" value="Unassembled WGS sequence"/>
</dbReference>
<organism evidence="1 2">
    <name type="scientific">Enterococcus italicus (strain DSM 15952 / CCUG 50447 / LMG 22039 / TP 1.5)</name>
    <dbReference type="NCBI Taxonomy" id="888064"/>
    <lineage>
        <taxon>Bacteria</taxon>
        <taxon>Bacillati</taxon>
        <taxon>Bacillota</taxon>
        <taxon>Bacilli</taxon>
        <taxon>Lactobacillales</taxon>
        <taxon>Enterococcaceae</taxon>
        <taxon>Enterococcus</taxon>
    </lineage>
</organism>
<accession>E6LH18</accession>
<dbReference type="EMBL" id="AEPV01000066">
    <property type="protein sequence ID" value="EFU73542.1"/>
    <property type="molecule type" value="Genomic_DNA"/>
</dbReference>
<proteinExistence type="predicted"/>
<dbReference type="HOGENOM" id="CLU_194417_0_0_9"/>
<dbReference type="OrthoDB" id="2151809at2"/>
<dbReference type="InterPro" id="IPR021351">
    <property type="entry name" value="DUF2969"/>
</dbReference>
<evidence type="ECO:0008006" key="3">
    <source>
        <dbReference type="Google" id="ProtNLM"/>
    </source>
</evidence>
<gene>
    <name evidence="1" type="ORF">HMPREF9088_1658</name>
</gene>
<dbReference type="AlphaFoldDB" id="E6LH18"/>
<evidence type="ECO:0000313" key="1">
    <source>
        <dbReference type="EMBL" id="EFU73542.1"/>
    </source>
</evidence>
<dbReference type="STRING" id="888064.HMPREF9088_1658"/>
<name>E6LH18_ENTI1</name>
<evidence type="ECO:0000313" key="2">
    <source>
        <dbReference type="Proteomes" id="UP000010296"/>
    </source>
</evidence>
<dbReference type="Pfam" id="PF11184">
    <property type="entry name" value="DUF2969"/>
    <property type="match status" value="1"/>
</dbReference>
<keyword evidence="2" id="KW-1185">Reference proteome</keyword>
<reference evidence="1 2" key="1">
    <citation type="submission" date="2010-12" db="EMBL/GenBank/DDBJ databases">
        <authorList>
            <person name="Muzny D."/>
            <person name="Qin X."/>
            <person name="Deng J."/>
            <person name="Jiang H."/>
            <person name="Liu Y."/>
            <person name="Qu J."/>
            <person name="Song X.-Z."/>
            <person name="Zhang L."/>
            <person name="Thornton R."/>
            <person name="Coyle M."/>
            <person name="Francisco L."/>
            <person name="Jackson L."/>
            <person name="Javaid M."/>
            <person name="Korchina V."/>
            <person name="Kovar C."/>
            <person name="Mata R."/>
            <person name="Mathew T."/>
            <person name="Ngo R."/>
            <person name="Nguyen L."/>
            <person name="Nguyen N."/>
            <person name="Okwuonu G."/>
            <person name="Ongeri F."/>
            <person name="Pham C."/>
            <person name="Simmons D."/>
            <person name="Wilczek-Boney K."/>
            <person name="Hale W."/>
            <person name="Jakkamsetti A."/>
            <person name="Pham P."/>
            <person name="Ruth R."/>
            <person name="San Lucas F."/>
            <person name="Warren J."/>
            <person name="Zhang J."/>
            <person name="Zhao Z."/>
            <person name="Zhou C."/>
            <person name="Zhu D."/>
            <person name="Lee S."/>
            <person name="Bess C."/>
            <person name="Blankenburg K."/>
            <person name="Forbes L."/>
            <person name="Fu Q."/>
            <person name="Gubbala S."/>
            <person name="Hirani K."/>
            <person name="Jayaseelan J.C."/>
            <person name="Lara F."/>
            <person name="Munidasa M."/>
            <person name="Palculict T."/>
            <person name="Patil S."/>
            <person name="Pu L.-L."/>
            <person name="Saada N."/>
            <person name="Tang L."/>
            <person name="Weissenberger G."/>
            <person name="Zhu Y."/>
            <person name="Hemphill L."/>
            <person name="Shang Y."/>
            <person name="Youmans B."/>
            <person name="Ayvaz T."/>
            <person name="Ross M."/>
            <person name="Santibanez J."/>
            <person name="Aqrawi P."/>
            <person name="Gross S."/>
            <person name="Joshi V."/>
            <person name="Fowler G."/>
            <person name="Nazareth L."/>
            <person name="Reid J."/>
            <person name="Worley K."/>
            <person name="Petrosino J."/>
            <person name="Highlander S."/>
            <person name="Gibbs R."/>
        </authorList>
    </citation>
    <scope>NUCLEOTIDE SEQUENCE [LARGE SCALE GENOMIC DNA]</scope>
    <source>
        <strain evidence="2">DSM 15952 / CCUG 50447 / LMG 22039 / TP 1.5</strain>
    </source>
</reference>
<protein>
    <recommendedName>
        <fullName evidence="3">DUF2969 domain-containing protein</fullName>
    </recommendedName>
</protein>
<dbReference type="PATRIC" id="fig|888064.11.peg.110"/>
<dbReference type="RefSeq" id="WP_007208671.1">
    <property type="nucleotide sequence ID" value="NZ_GL622241.1"/>
</dbReference>
<dbReference type="eggNOG" id="ENOG5033N89">
    <property type="taxonomic scope" value="Bacteria"/>
</dbReference>
<sequence>MRKNKDTEIQFQETTKVINGQKYEIGELYLGKKKIGEILTYATKDFRVFIGDENCGSAKTMDDALELFIRQWNLQD</sequence>